<sequence>MSSTTGQGGFPLLLTAGGKSLEPVSQAALSKAARMLGQDAVAVPPVKAANKRPTRESLLTFEAPLLRPHAPLEATGVALKSDETEDTTLGMIDHQHIEMLPRPLCKKRKADFFEQLQHEEATKGSSCGVDPDEVTASDLDALEASLPFGPDQLQEFIITRRFPLLYVGVDSAGLNAPGVCSTAAEDLIANDGIVSVRVQARAVVETRDTAGAQARGGLLVVDQDQLPGSRREFGLPTGPELCWRALAPGQRFHRSGDAEAPVVLPGGWKFPSRLLKVDREWVDMRGRVASCVLGDGLWIGFEKGDSVLVSGEKGQLSRLLERVQSGAVVEVRNCWALPDWLVTSGSRELRGDSTSVEILRITEKSAMSPKCLA</sequence>
<dbReference type="AlphaFoldDB" id="A0A7J6N2J9"/>
<gene>
    <name evidence="1" type="ORF">FOL47_005398</name>
</gene>
<comment type="caution">
    <text evidence="1">The sequence shown here is derived from an EMBL/GenBank/DDBJ whole genome shotgun (WGS) entry which is preliminary data.</text>
</comment>
<proteinExistence type="predicted"/>
<dbReference type="Proteomes" id="UP000591131">
    <property type="component" value="Unassembled WGS sequence"/>
</dbReference>
<dbReference type="OrthoDB" id="424164at2759"/>
<name>A0A7J6N2J9_PERCH</name>
<keyword evidence="2" id="KW-1185">Reference proteome</keyword>
<protein>
    <submittedName>
        <fullName evidence="1">Uncharacterized protein</fullName>
    </submittedName>
</protein>
<accession>A0A7J6N2J9</accession>
<organism evidence="1 2">
    <name type="scientific">Perkinsus chesapeaki</name>
    <name type="common">Clam parasite</name>
    <name type="synonym">Perkinsus andrewsi</name>
    <dbReference type="NCBI Taxonomy" id="330153"/>
    <lineage>
        <taxon>Eukaryota</taxon>
        <taxon>Sar</taxon>
        <taxon>Alveolata</taxon>
        <taxon>Perkinsozoa</taxon>
        <taxon>Perkinsea</taxon>
        <taxon>Perkinsida</taxon>
        <taxon>Perkinsidae</taxon>
        <taxon>Perkinsus</taxon>
    </lineage>
</organism>
<evidence type="ECO:0000313" key="1">
    <source>
        <dbReference type="EMBL" id="KAF4678119.1"/>
    </source>
</evidence>
<evidence type="ECO:0000313" key="2">
    <source>
        <dbReference type="Proteomes" id="UP000591131"/>
    </source>
</evidence>
<reference evidence="1 2" key="1">
    <citation type="submission" date="2020-04" db="EMBL/GenBank/DDBJ databases">
        <title>Perkinsus chesapeaki whole genome sequence.</title>
        <authorList>
            <person name="Bogema D.R."/>
        </authorList>
    </citation>
    <scope>NUCLEOTIDE SEQUENCE [LARGE SCALE GENOMIC DNA]</scope>
    <source>
        <strain evidence="1">ATCC PRA-425</strain>
    </source>
</reference>
<dbReference type="EMBL" id="JAAPAO010000003">
    <property type="protein sequence ID" value="KAF4678119.1"/>
    <property type="molecule type" value="Genomic_DNA"/>
</dbReference>